<name>A0A1M7RM36_9ACTN</name>
<keyword evidence="2" id="KW-1185">Reference proteome</keyword>
<organism evidence="1 2">
    <name type="scientific">Cryptosporangium aurantiacum</name>
    <dbReference type="NCBI Taxonomy" id="134849"/>
    <lineage>
        <taxon>Bacteria</taxon>
        <taxon>Bacillati</taxon>
        <taxon>Actinomycetota</taxon>
        <taxon>Actinomycetes</taxon>
        <taxon>Cryptosporangiales</taxon>
        <taxon>Cryptosporangiaceae</taxon>
        <taxon>Cryptosporangium</taxon>
    </lineage>
</organism>
<evidence type="ECO:0000313" key="2">
    <source>
        <dbReference type="Proteomes" id="UP000184440"/>
    </source>
</evidence>
<dbReference type="AlphaFoldDB" id="A0A1M7RM36"/>
<protein>
    <submittedName>
        <fullName evidence="1">Uncharacterized protein</fullName>
    </submittedName>
</protein>
<dbReference type="RefSeq" id="WP_281248441.1">
    <property type="nucleotide sequence ID" value="NZ_FRCS01000021.1"/>
</dbReference>
<dbReference type="EMBL" id="FRCS01000021">
    <property type="protein sequence ID" value="SHN47162.1"/>
    <property type="molecule type" value="Genomic_DNA"/>
</dbReference>
<proteinExistence type="predicted"/>
<evidence type="ECO:0000313" key="1">
    <source>
        <dbReference type="EMBL" id="SHN47162.1"/>
    </source>
</evidence>
<reference evidence="1 2" key="1">
    <citation type="submission" date="2016-11" db="EMBL/GenBank/DDBJ databases">
        <authorList>
            <person name="Jaros S."/>
            <person name="Januszkiewicz K."/>
            <person name="Wedrychowicz H."/>
        </authorList>
    </citation>
    <scope>NUCLEOTIDE SEQUENCE [LARGE SCALE GENOMIC DNA]</scope>
    <source>
        <strain evidence="1 2">DSM 46144</strain>
    </source>
</reference>
<gene>
    <name evidence="1" type="ORF">SAMN05443668_12110</name>
</gene>
<dbReference type="Proteomes" id="UP000184440">
    <property type="component" value="Unassembled WGS sequence"/>
</dbReference>
<accession>A0A1M7RM36</accession>
<sequence>MHNYVPVHQLDYYIRTNGLDVDDDFKGEVVCKTSKSEVMMVDR</sequence>